<reference evidence="1" key="1">
    <citation type="submission" date="2023-04" db="EMBL/GenBank/DDBJ databases">
        <title>Ambrosiozyma monospora NBRC 10751.</title>
        <authorList>
            <person name="Ichikawa N."/>
            <person name="Sato H."/>
            <person name="Tonouchi N."/>
        </authorList>
    </citation>
    <scope>NUCLEOTIDE SEQUENCE</scope>
    <source>
        <strain evidence="1">NBRC 10751</strain>
    </source>
</reference>
<dbReference type="EMBL" id="BSXS01000672">
    <property type="protein sequence ID" value="GME73409.1"/>
    <property type="molecule type" value="Genomic_DNA"/>
</dbReference>
<sequence>MISKKQRLIQGAVEHGLDEATVLLNNNENQFNVLRQNNLYYRISSPLATFCFTMDFRERLTDFQNGQGNDTYEVLRKDALTITDNFLDRVDSSMISSLHNPQMDPTIRMPT</sequence>
<name>A0ACB5SV14_AMBMO</name>
<evidence type="ECO:0000313" key="1">
    <source>
        <dbReference type="EMBL" id="GME73409.1"/>
    </source>
</evidence>
<organism evidence="1 2">
    <name type="scientific">Ambrosiozyma monospora</name>
    <name type="common">Yeast</name>
    <name type="synonym">Endomycopsis monosporus</name>
    <dbReference type="NCBI Taxonomy" id="43982"/>
    <lineage>
        <taxon>Eukaryota</taxon>
        <taxon>Fungi</taxon>
        <taxon>Dikarya</taxon>
        <taxon>Ascomycota</taxon>
        <taxon>Saccharomycotina</taxon>
        <taxon>Pichiomycetes</taxon>
        <taxon>Pichiales</taxon>
        <taxon>Pichiaceae</taxon>
        <taxon>Ambrosiozyma</taxon>
    </lineage>
</organism>
<comment type="caution">
    <text evidence="1">The sequence shown here is derived from an EMBL/GenBank/DDBJ whole genome shotgun (WGS) entry which is preliminary data.</text>
</comment>
<dbReference type="Proteomes" id="UP001165064">
    <property type="component" value="Unassembled WGS sequence"/>
</dbReference>
<gene>
    <name evidence="1" type="ORF">Amon02_000139000</name>
</gene>
<proteinExistence type="predicted"/>
<keyword evidence="2" id="KW-1185">Reference proteome</keyword>
<evidence type="ECO:0000313" key="2">
    <source>
        <dbReference type="Proteomes" id="UP001165064"/>
    </source>
</evidence>
<accession>A0ACB5SV14</accession>
<protein>
    <submittedName>
        <fullName evidence="1">Unnamed protein product</fullName>
    </submittedName>
</protein>